<reference evidence="1 2" key="1">
    <citation type="journal article" date="2020" name="Cell">
        <title>Large-Scale Comparative Analyses of Tick Genomes Elucidate Their Genetic Diversity and Vector Capacities.</title>
        <authorList>
            <consortium name="Tick Genome and Microbiome Consortium (TIGMIC)"/>
            <person name="Jia N."/>
            <person name="Wang J."/>
            <person name="Shi W."/>
            <person name="Du L."/>
            <person name="Sun Y."/>
            <person name="Zhan W."/>
            <person name="Jiang J.F."/>
            <person name="Wang Q."/>
            <person name="Zhang B."/>
            <person name="Ji P."/>
            <person name="Bell-Sakyi L."/>
            <person name="Cui X.M."/>
            <person name="Yuan T.T."/>
            <person name="Jiang B.G."/>
            <person name="Yang W.F."/>
            <person name="Lam T.T."/>
            <person name="Chang Q.C."/>
            <person name="Ding S.J."/>
            <person name="Wang X.J."/>
            <person name="Zhu J.G."/>
            <person name="Ruan X.D."/>
            <person name="Zhao L."/>
            <person name="Wei J.T."/>
            <person name="Ye R.Z."/>
            <person name="Que T.C."/>
            <person name="Du C.H."/>
            <person name="Zhou Y.H."/>
            <person name="Cheng J.X."/>
            <person name="Dai P.F."/>
            <person name="Guo W.B."/>
            <person name="Han X.H."/>
            <person name="Huang E.J."/>
            <person name="Li L.F."/>
            <person name="Wei W."/>
            <person name="Gao Y.C."/>
            <person name="Liu J.Z."/>
            <person name="Shao H.Z."/>
            <person name="Wang X."/>
            <person name="Wang C.C."/>
            <person name="Yang T.C."/>
            <person name="Huo Q.B."/>
            <person name="Li W."/>
            <person name="Chen H.Y."/>
            <person name="Chen S.E."/>
            <person name="Zhou L.G."/>
            <person name="Ni X.B."/>
            <person name="Tian J.H."/>
            <person name="Sheng Y."/>
            <person name="Liu T."/>
            <person name="Pan Y.S."/>
            <person name="Xia L.Y."/>
            <person name="Li J."/>
            <person name="Zhao F."/>
            <person name="Cao W.C."/>
        </authorList>
    </citation>
    <scope>NUCLEOTIDE SEQUENCE [LARGE SCALE GENOMIC DNA]</scope>
    <source>
        <strain evidence="1">HaeL-2018</strain>
    </source>
</reference>
<proteinExistence type="predicted"/>
<sequence length="142" mass="16154">MWQFLGSRYADSNRVIVEELFLQHLPQPNRLVLVAAGDLNLDRLTELADGIYDGTSAAVATHTSTPNCSAVSRFYTRINHLSAFTDVNLTSSDFQCHSCARPRHRLSSAACSYTRSFRSSSINWHHSTFRHSAHHCTYPRRW</sequence>
<gene>
    <name evidence="1" type="ORF">HPB48_018564</name>
</gene>
<evidence type="ECO:0000313" key="1">
    <source>
        <dbReference type="EMBL" id="KAH9364433.1"/>
    </source>
</evidence>
<protein>
    <submittedName>
        <fullName evidence="1">Uncharacterized protein</fullName>
    </submittedName>
</protein>
<comment type="caution">
    <text evidence="1">The sequence shown here is derived from an EMBL/GenBank/DDBJ whole genome shotgun (WGS) entry which is preliminary data.</text>
</comment>
<name>A0A9J6FQA2_HAELO</name>
<accession>A0A9J6FQA2</accession>
<organism evidence="1 2">
    <name type="scientific">Haemaphysalis longicornis</name>
    <name type="common">Bush tick</name>
    <dbReference type="NCBI Taxonomy" id="44386"/>
    <lineage>
        <taxon>Eukaryota</taxon>
        <taxon>Metazoa</taxon>
        <taxon>Ecdysozoa</taxon>
        <taxon>Arthropoda</taxon>
        <taxon>Chelicerata</taxon>
        <taxon>Arachnida</taxon>
        <taxon>Acari</taxon>
        <taxon>Parasitiformes</taxon>
        <taxon>Ixodida</taxon>
        <taxon>Ixodoidea</taxon>
        <taxon>Ixodidae</taxon>
        <taxon>Haemaphysalinae</taxon>
        <taxon>Haemaphysalis</taxon>
    </lineage>
</organism>
<keyword evidence="2" id="KW-1185">Reference proteome</keyword>
<dbReference type="EMBL" id="JABSTR010000002">
    <property type="protein sequence ID" value="KAH9364433.1"/>
    <property type="molecule type" value="Genomic_DNA"/>
</dbReference>
<dbReference type="Proteomes" id="UP000821853">
    <property type="component" value="Chromosome 10"/>
</dbReference>
<evidence type="ECO:0000313" key="2">
    <source>
        <dbReference type="Proteomes" id="UP000821853"/>
    </source>
</evidence>
<dbReference type="AlphaFoldDB" id="A0A9J6FQA2"/>
<dbReference type="VEuPathDB" id="VectorBase:HLOH_043240"/>